<dbReference type="RefSeq" id="WP_007011652.1">
    <property type="nucleotide sequence ID" value="NZ_AGFM01000009.1"/>
</dbReference>
<dbReference type="EMBL" id="AGFM01000009">
    <property type="protein sequence ID" value="EHJ62139.1"/>
    <property type="molecule type" value="Genomic_DNA"/>
</dbReference>
<comment type="caution">
    <text evidence="2">The sequence shown here is derived from an EMBL/GenBank/DDBJ whole genome shotgun (WGS) entry which is preliminary data.</text>
</comment>
<gene>
    <name evidence="2" type="ORF">NSU_0736</name>
</gene>
<dbReference type="STRING" id="1088721.JI59_16435"/>
<dbReference type="InterPro" id="IPR011051">
    <property type="entry name" value="RmlC_Cupin_sf"/>
</dbReference>
<organism evidence="2 3">
    <name type="scientific">Novosphingobium pentaromativorans US6-1</name>
    <dbReference type="NCBI Taxonomy" id="1088721"/>
    <lineage>
        <taxon>Bacteria</taxon>
        <taxon>Pseudomonadati</taxon>
        <taxon>Pseudomonadota</taxon>
        <taxon>Alphaproteobacteria</taxon>
        <taxon>Sphingomonadales</taxon>
        <taxon>Sphingomonadaceae</taxon>
        <taxon>Novosphingobium</taxon>
    </lineage>
</organism>
<dbReference type="AlphaFoldDB" id="G6E8R5"/>
<feature type="region of interest" description="Disordered" evidence="1">
    <location>
        <begin position="147"/>
        <end position="171"/>
    </location>
</feature>
<keyword evidence="3" id="KW-1185">Reference proteome</keyword>
<proteinExistence type="predicted"/>
<dbReference type="OrthoDB" id="950196at2"/>
<name>G6E8R5_9SPHN</name>
<sequence length="171" mass="19505">MMLSYATLPEMQAWAESIMQREPDFVIGDDYLRRWFIVPRNEQMNVYLHEIRKSDDDRALHDHPWANTSYLIAGRYIEHTPQGATVRNAGDFVERSAMALHRLEVIPGERAISLFITGPKVREWGFACGHGWVHYLDFVNEDDPGQPGRGCGEYGDLSPVTEEGQPRGVMA</sequence>
<dbReference type="KEGG" id="npn:JI59_16435"/>
<protein>
    <submittedName>
        <fullName evidence="2">Uncharacterized protein</fullName>
    </submittedName>
</protein>
<reference evidence="2 3" key="1">
    <citation type="journal article" date="2012" name="J. Bacteriol.">
        <title>Genome sequence of benzo(a)pyrene-degrading bacterium Novosphingobium pentaromativorans US6-1.</title>
        <authorList>
            <person name="Luo Y.R."/>
            <person name="Kang S.G."/>
            <person name="Kim S.J."/>
            <person name="Kim M.R."/>
            <person name="Li N."/>
            <person name="Lee J.H."/>
            <person name="Kwon K.K."/>
        </authorList>
    </citation>
    <scope>NUCLEOTIDE SEQUENCE [LARGE SCALE GENOMIC DNA]</scope>
    <source>
        <strain evidence="2 3">US6-1</strain>
    </source>
</reference>
<evidence type="ECO:0000313" key="3">
    <source>
        <dbReference type="Proteomes" id="UP000004030"/>
    </source>
</evidence>
<dbReference type="SUPFAM" id="SSF51182">
    <property type="entry name" value="RmlC-like cupins"/>
    <property type="match status" value="1"/>
</dbReference>
<accession>G6E8R5</accession>
<dbReference type="eggNOG" id="COG1917">
    <property type="taxonomic scope" value="Bacteria"/>
</dbReference>
<evidence type="ECO:0000313" key="2">
    <source>
        <dbReference type="EMBL" id="EHJ62139.1"/>
    </source>
</evidence>
<dbReference type="Proteomes" id="UP000004030">
    <property type="component" value="Unassembled WGS sequence"/>
</dbReference>
<dbReference type="PATRIC" id="fig|1088721.3.peg.727"/>
<evidence type="ECO:0000256" key="1">
    <source>
        <dbReference type="SAM" id="MobiDB-lite"/>
    </source>
</evidence>